<keyword evidence="2" id="KW-1133">Transmembrane helix</keyword>
<dbReference type="AlphaFoldDB" id="A0AAN9I3A0"/>
<evidence type="ECO:0000313" key="3">
    <source>
        <dbReference type="EMBL" id="KAK7258881.1"/>
    </source>
</evidence>
<evidence type="ECO:0000313" key="4">
    <source>
        <dbReference type="Proteomes" id="UP001372338"/>
    </source>
</evidence>
<feature type="compositionally biased region" description="Low complexity" evidence="1">
    <location>
        <begin position="155"/>
        <end position="174"/>
    </location>
</feature>
<feature type="compositionally biased region" description="Polar residues" evidence="1">
    <location>
        <begin position="291"/>
        <end position="310"/>
    </location>
</feature>
<feature type="transmembrane region" description="Helical" evidence="2">
    <location>
        <begin position="119"/>
        <end position="143"/>
    </location>
</feature>
<dbReference type="EMBL" id="JAYWIO010000005">
    <property type="protein sequence ID" value="KAK7258881.1"/>
    <property type="molecule type" value="Genomic_DNA"/>
</dbReference>
<feature type="region of interest" description="Disordered" evidence="1">
    <location>
        <begin position="45"/>
        <end position="99"/>
    </location>
</feature>
<evidence type="ECO:0000256" key="1">
    <source>
        <dbReference type="SAM" id="MobiDB-lite"/>
    </source>
</evidence>
<evidence type="ECO:0000256" key="2">
    <source>
        <dbReference type="SAM" id="Phobius"/>
    </source>
</evidence>
<accession>A0AAN9I3A0</accession>
<keyword evidence="2" id="KW-0472">Membrane</keyword>
<keyword evidence="2" id="KW-0812">Transmembrane</keyword>
<organism evidence="3 4">
    <name type="scientific">Crotalaria pallida</name>
    <name type="common">Smooth rattlebox</name>
    <name type="synonym">Crotalaria striata</name>
    <dbReference type="NCBI Taxonomy" id="3830"/>
    <lineage>
        <taxon>Eukaryota</taxon>
        <taxon>Viridiplantae</taxon>
        <taxon>Streptophyta</taxon>
        <taxon>Embryophyta</taxon>
        <taxon>Tracheophyta</taxon>
        <taxon>Spermatophyta</taxon>
        <taxon>Magnoliopsida</taxon>
        <taxon>eudicotyledons</taxon>
        <taxon>Gunneridae</taxon>
        <taxon>Pentapetalae</taxon>
        <taxon>rosids</taxon>
        <taxon>fabids</taxon>
        <taxon>Fabales</taxon>
        <taxon>Fabaceae</taxon>
        <taxon>Papilionoideae</taxon>
        <taxon>50 kb inversion clade</taxon>
        <taxon>genistoids sensu lato</taxon>
        <taxon>core genistoids</taxon>
        <taxon>Crotalarieae</taxon>
        <taxon>Crotalaria</taxon>
    </lineage>
</organism>
<dbReference type="Proteomes" id="UP001372338">
    <property type="component" value="Unassembled WGS sequence"/>
</dbReference>
<feature type="compositionally biased region" description="Acidic residues" evidence="1">
    <location>
        <begin position="190"/>
        <end position="206"/>
    </location>
</feature>
<proteinExistence type="predicted"/>
<protein>
    <submittedName>
        <fullName evidence="3">Uncharacterized protein</fullName>
    </submittedName>
</protein>
<comment type="caution">
    <text evidence="3">The sequence shown here is derived from an EMBL/GenBank/DDBJ whole genome shotgun (WGS) entry which is preliminary data.</text>
</comment>
<feature type="compositionally biased region" description="Low complexity" evidence="1">
    <location>
        <begin position="90"/>
        <end position="99"/>
    </location>
</feature>
<name>A0AAN9I3A0_CROPI</name>
<feature type="region of interest" description="Disordered" evidence="1">
    <location>
        <begin position="155"/>
        <end position="227"/>
    </location>
</feature>
<reference evidence="3 4" key="1">
    <citation type="submission" date="2024-01" db="EMBL/GenBank/DDBJ databases">
        <title>The genomes of 5 underutilized Papilionoideae crops provide insights into root nodulation and disease resistanc.</title>
        <authorList>
            <person name="Yuan L."/>
        </authorList>
    </citation>
    <scope>NUCLEOTIDE SEQUENCE [LARGE SCALE GENOMIC DNA]</scope>
    <source>
        <strain evidence="3">ZHUSHIDOU_FW_LH</strain>
        <tissue evidence="3">Leaf</tissue>
    </source>
</reference>
<gene>
    <name evidence="3" type="ORF">RIF29_24470</name>
</gene>
<sequence length="476" mass="51713">MQASNIYNGGCTSLEEYISSLKSIVGLDTLVEAVGIEARARGRDVDPDLASKRPKGNPIPNKEKGKESTNKATNLPKLSVTPPAPPSTRPAPAAAPSTTRRILIQRKQEDSKETLSQPVVTILLCFAFKLLLGGFVSFIYLPFLTNVLQALIPQTSKSRTTTPTSRATTTVPTVQQDDPHHSEECNIEGFSDDDNEDNEVVDDNQGPEDGNVDKGNDEDENIANDHGLSSQNIEQILNAPNILDTQEVPPITMPSCIEVGISSVSPTPSPHIYNPFDMQPDGFNVSFPTPRTNPSPISSGMETTTIQSSKAEAMVSKGSKSPKPVKEKRSKTLVRRPPQPYTLQPTTSVEDSVGALKNLVCHTFDNMLEDSGLLNSAFTTSGSILNYRLPLEMRLNVAQVCSFLHDLRERGPNIVNSIVVKVGESTQDNLAAEASFLIPECEEVVEAINSTLSPYENSVAAKKELAETWITFKDLL</sequence>
<keyword evidence="4" id="KW-1185">Reference proteome</keyword>
<feature type="region of interest" description="Disordered" evidence="1">
    <location>
        <begin position="291"/>
        <end position="346"/>
    </location>
</feature>